<dbReference type="Proteomes" id="UP000023703">
    <property type="component" value="Chromosome"/>
</dbReference>
<name>X5E502_9CORY</name>
<organism evidence="1 2">
    <name type="scientific">Corynebacterium glyciniphilum AJ 3170</name>
    <dbReference type="NCBI Taxonomy" id="1404245"/>
    <lineage>
        <taxon>Bacteria</taxon>
        <taxon>Bacillati</taxon>
        <taxon>Actinomycetota</taxon>
        <taxon>Actinomycetes</taxon>
        <taxon>Mycobacteriales</taxon>
        <taxon>Corynebacteriaceae</taxon>
        <taxon>Corynebacterium</taxon>
    </lineage>
</organism>
<evidence type="ECO:0000313" key="1">
    <source>
        <dbReference type="EMBL" id="AHW62555.1"/>
    </source>
</evidence>
<dbReference type="KEGG" id="cgy:CGLY_00535"/>
<dbReference type="EMBL" id="CP006842">
    <property type="protein sequence ID" value="AHW62555.1"/>
    <property type="molecule type" value="Genomic_DNA"/>
</dbReference>
<dbReference type="HOGENOM" id="CLU_2521930_0_0_11"/>
<reference evidence="1 2" key="1">
    <citation type="journal article" date="2015" name="Int. J. Syst. Evol. Microbiol.">
        <title>Revisiting Corynebacterium glyciniphilum (ex Kubota et al., 1972) sp. nov., nom. rev., isolated from putrefied banana.</title>
        <authorList>
            <person name="Al-Dilaimi A."/>
            <person name="Bednarz H."/>
            <person name="Lomker A."/>
            <person name="Niehaus K."/>
            <person name="Kalinowski J."/>
            <person name="Ruckert C."/>
        </authorList>
    </citation>
    <scope>NUCLEOTIDE SEQUENCE [LARGE SCALE GENOMIC DNA]</scope>
    <source>
        <strain evidence="1">AJ 3170</strain>
    </source>
</reference>
<proteinExistence type="predicted"/>
<sequence>MACWIPQWAGLVINPTVASRTEVSSTRTPLRTLVVNASADKCRQVPASIESRSSANVDTWALGIPVMPRDFTRSSIRLVDTPLR</sequence>
<keyword evidence="2" id="KW-1185">Reference proteome</keyword>
<accession>X5E502</accession>
<protein>
    <submittedName>
        <fullName evidence="1">Uncharacterized protein</fullName>
    </submittedName>
</protein>
<gene>
    <name evidence="1" type="ORF">CGLY_00535</name>
</gene>
<evidence type="ECO:0000313" key="2">
    <source>
        <dbReference type="Proteomes" id="UP000023703"/>
    </source>
</evidence>
<dbReference type="AlphaFoldDB" id="X5E502"/>